<evidence type="ECO:0000313" key="2">
    <source>
        <dbReference type="EMBL" id="PDO09726.1"/>
    </source>
</evidence>
<comment type="caution">
    <text evidence="2">The sequence shown here is derived from an EMBL/GenBank/DDBJ whole genome shotgun (WGS) entry which is preliminary data.</text>
</comment>
<dbReference type="InterPro" id="IPR005501">
    <property type="entry name" value="LamB/YcsF/PxpA-like"/>
</dbReference>
<dbReference type="EC" id="3.5.2.9" evidence="1"/>
<dbReference type="Proteomes" id="UP000243688">
    <property type="component" value="Unassembled WGS sequence"/>
</dbReference>
<evidence type="ECO:0000313" key="3">
    <source>
        <dbReference type="Proteomes" id="UP000243688"/>
    </source>
</evidence>
<reference evidence="2 3" key="1">
    <citation type="submission" date="2016-12" db="EMBL/GenBank/DDBJ databases">
        <title>Candidatus Reconcilibacillus cellulovorans genome.</title>
        <authorList>
            <person name="Kolinko S."/>
            <person name="Wu Y.-W."/>
            <person name="Tachea F."/>
            <person name="Denzel E."/>
            <person name="Hiras J."/>
            <person name="Baecker N."/>
            <person name="Chan L.J."/>
            <person name="Eichorst S.A."/>
            <person name="Frey D."/>
            <person name="Adams P.D."/>
            <person name="Pray T."/>
            <person name="Tanjore D."/>
            <person name="Petzold C.J."/>
            <person name="Gladden J.M."/>
            <person name="Simmons B.A."/>
            <person name="Singer S.W."/>
        </authorList>
    </citation>
    <scope>NUCLEOTIDE SEQUENCE [LARGE SCALE GENOMIC DNA]</scope>
    <source>
        <strain evidence="2">JTherm</strain>
    </source>
</reference>
<dbReference type="PANTHER" id="PTHR30292:SF0">
    <property type="entry name" value="5-OXOPROLINASE SUBUNIT A"/>
    <property type="match status" value="1"/>
</dbReference>
<comment type="function">
    <text evidence="1">Catalyzes the cleavage of 5-oxoproline to form L-glutamate coupled to the hydrolysis of ATP to ADP and inorganic phosphate.</text>
</comment>
<organism evidence="2 3">
    <name type="scientific">Candidatus Reconcilbacillus cellulovorans</name>
    <dbReference type="NCBI Taxonomy" id="1906605"/>
    <lineage>
        <taxon>Bacteria</taxon>
        <taxon>Bacillati</taxon>
        <taxon>Bacillota</taxon>
        <taxon>Bacilli</taxon>
        <taxon>Bacillales</taxon>
        <taxon>Paenibacillaceae</taxon>
        <taxon>Candidatus Reconcilbacillus</taxon>
    </lineage>
</organism>
<sequence>MKTIDLNCDLGESFGVYRLDISDEVLVCFSSANVACGFHAGDPTTMRRTVRRCLELGIAVGAHPGLPDLVGFGRRRMDVSAEEVYDIVVYQIGALRAFVESEGGRLRHVKPHGALYHMAAERPELAEAVAEAVRRVDASLVLYGLAGSRLIEAAEKAGLRAASEAFADRAYDRDGKLVPRGVPQAVLTETGAVVEQAVRLASEGRVRTAEGAEIVLRVDTICFHGDGPAVADGVRAVRRALAERGIGVAAP</sequence>
<accession>A0A2A6DYS9</accession>
<dbReference type="SUPFAM" id="SSF88713">
    <property type="entry name" value="Glycoside hydrolase/deacetylase"/>
    <property type="match status" value="1"/>
</dbReference>
<proteinExistence type="inferred from homology"/>
<keyword evidence="1" id="KW-0378">Hydrolase</keyword>
<dbReference type="GO" id="GO:0017168">
    <property type="term" value="F:5-oxoprolinase (ATP-hydrolyzing) activity"/>
    <property type="evidence" value="ECO:0007669"/>
    <property type="project" value="UniProtKB-UniRule"/>
</dbReference>
<dbReference type="NCBIfam" id="NF003814">
    <property type="entry name" value="PRK05406.1-3"/>
    <property type="match status" value="1"/>
</dbReference>
<dbReference type="Gene3D" id="3.20.20.370">
    <property type="entry name" value="Glycoside hydrolase/deacetylase"/>
    <property type="match status" value="1"/>
</dbReference>
<keyword evidence="1" id="KW-0547">Nucleotide-binding</keyword>
<comment type="subunit">
    <text evidence="1">Forms a complex composed of PxpA, PxpB and PxpC.</text>
</comment>
<evidence type="ECO:0000256" key="1">
    <source>
        <dbReference type="HAMAP-Rule" id="MF_00691"/>
    </source>
</evidence>
<dbReference type="EMBL" id="MOXJ01000029">
    <property type="protein sequence ID" value="PDO09726.1"/>
    <property type="molecule type" value="Genomic_DNA"/>
</dbReference>
<dbReference type="InterPro" id="IPR011330">
    <property type="entry name" value="Glyco_hydro/deAcase_b/a-brl"/>
</dbReference>
<dbReference type="GO" id="GO:0005975">
    <property type="term" value="P:carbohydrate metabolic process"/>
    <property type="evidence" value="ECO:0007669"/>
    <property type="project" value="InterPro"/>
</dbReference>
<keyword evidence="1" id="KW-0067">ATP-binding</keyword>
<dbReference type="CDD" id="cd10787">
    <property type="entry name" value="LamB_YcsF_like"/>
    <property type="match status" value="1"/>
</dbReference>
<comment type="similarity">
    <text evidence="1">Belongs to the LamB/PxpA family.</text>
</comment>
<protein>
    <recommendedName>
        <fullName evidence="1">5-oxoprolinase subunit A</fullName>
        <shortName evidence="1">5-OPase subunit A</shortName>
        <ecNumber evidence="1">3.5.2.9</ecNumber>
    </recommendedName>
    <alternativeName>
        <fullName evidence="1">5-oxoprolinase (ATP-hydrolyzing) subunit A</fullName>
    </alternativeName>
</protein>
<dbReference type="PANTHER" id="PTHR30292">
    <property type="entry name" value="UNCHARACTERIZED PROTEIN YBGL-RELATED"/>
    <property type="match status" value="1"/>
</dbReference>
<dbReference type="HAMAP" id="MF_00691">
    <property type="entry name" value="PxpA"/>
    <property type="match status" value="1"/>
</dbReference>
<dbReference type="AlphaFoldDB" id="A0A2A6DYS9"/>
<dbReference type="NCBIfam" id="NF003816">
    <property type="entry name" value="PRK05406.1-5"/>
    <property type="match status" value="1"/>
</dbReference>
<gene>
    <name evidence="1" type="primary">pxpA</name>
    <name evidence="2" type="ORF">BLM47_10915</name>
</gene>
<dbReference type="Pfam" id="PF03746">
    <property type="entry name" value="LamB_YcsF"/>
    <property type="match status" value="1"/>
</dbReference>
<comment type="catalytic activity">
    <reaction evidence="1">
        <text>5-oxo-L-proline + ATP + 2 H2O = L-glutamate + ADP + phosphate + H(+)</text>
        <dbReference type="Rhea" id="RHEA:10348"/>
        <dbReference type="ChEBI" id="CHEBI:15377"/>
        <dbReference type="ChEBI" id="CHEBI:15378"/>
        <dbReference type="ChEBI" id="CHEBI:29985"/>
        <dbReference type="ChEBI" id="CHEBI:30616"/>
        <dbReference type="ChEBI" id="CHEBI:43474"/>
        <dbReference type="ChEBI" id="CHEBI:58402"/>
        <dbReference type="ChEBI" id="CHEBI:456216"/>
        <dbReference type="EC" id="3.5.2.9"/>
    </reaction>
</comment>
<name>A0A2A6DYS9_9BACL</name>
<dbReference type="GO" id="GO:0005524">
    <property type="term" value="F:ATP binding"/>
    <property type="evidence" value="ECO:0007669"/>
    <property type="project" value="UniProtKB-UniRule"/>
</dbReference>